<evidence type="ECO:0000313" key="2">
    <source>
        <dbReference type="Proteomes" id="UP000664628"/>
    </source>
</evidence>
<dbReference type="RefSeq" id="WP_207330517.1">
    <property type="nucleotide sequence ID" value="NZ_JAFMYW010000005.1"/>
</dbReference>
<keyword evidence="2" id="KW-1185">Reference proteome</keyword>
<gene>
    <name evidence="1" type="ORF">J2I46_18440</name>
</gene>
<dbReference type="Proteomes" id="UP000664628">
    <property type="component" value="Unassembled WGS sequence"/>
</dbReference>
<proteinExistence type="predicted"/>
<sequence length="418" mass="48969">MILERQTMRSNEYASDSFLTQRQLTRVLDAADTYKDDLLDLFKVEDESRVIKIGNSKQLINAISLLDSQCVKVNLRSRVKDIYLDKMLEKEKAIFEIVNIEDEFVINKTKSDMLSVETKYSAKSDLLDIYDLSKFANYCRDKSYDDLIDVIKDYLKRKNINNANEKRLRTVYNKAEDKFYLRAVTSVGDYKEYGINFSVFVAIMALDKYAENKESEIYIDNYSVDDSTLYVSFTLNSKNKIDDKLSLSFNLILENDEIKRNAVSFNGLVKLIYTDDSKESEIYLRPRGIKKEPDTSPVDLLTYAHRGSVANVLEKIEHLPKLIDFFIEQVSEDSKKISSIRNPDDVKVFIAEKVRRAKKEEFKVYKDKILKILTRINVDNTFMLFDMLREVDDLFEHDDIVSRNFWRSKLYQAMIEKL</sequence>
<dbReference type="EMBL" id="JAFMYW010000005">
    <property type="protein sequence ID" value="MBO0950581.1"/>
    <property type="molecule type" value="Genomic_DNA"/>
</dbReference>
<organism evidence="1 2">
    <name type="scientific">Fibrella forsythiae</name>
    <dbReference type="NCBI Taxonomy" id="2817061"/>
    <lineage>
        <taxon>Bacteria</taxon>
        <taxon>Pseudomonadati</taxon>
        <taxon>Bacteroidota</taxon>
        <taxon>Cytophagia</taxon>
        <taxon>Cytophagales</taxon>
        <taxon>Spirosomataceae</taxon>
        <taxon>Fibrella</taxon>
    </lineage>
</organism>
<accession>A0ABS3JMG4</accession>
<evidence type="ECO:0000313" key="1">
    <source>
        <dbReference type="EMBL" id="MBO0950581.1"/>
    </source>
</evidence>
<name>A0ABS3JMG4_9BACT</name>
<reference evidence="1 2" key="1">
    <citation type="submission" date="2021-03" db="EMBL/GenBank/DDBJ databases">
        <title>Fibrella sp. HMF5405 genome sequencing and assembly.</title>
        <authorList>
            <person name="Kang H."/>
            <person name="Kim H."/>
            <person name="Bae S."/>
            <person name="Joh K."/>
        </authorList>
    </citation>
    <scope>NUCLEOTIDE SEQUENCE [LARGE SCALE GENOMIC DNA]</scope>
    <source>
        <strain evidence="1 2">HMF5405</strain>
    </source>
</reference>
<protein>
    <submittedName>
        <fullName evidence="1">Uncharacterized protein</fullName>
    </submittedName>
</protein>
<comment type="caution">
    <text evidence="1">The sequence shown here is derived from an EMBL/GenBank/DDBJ whole genome shotgun (WGS) entry which is preliminary data.</text>
</comment>